<dbReference type="GO" id="GO:0035267">
    <property type="term" value="C:NuA4 histone acetyltransferase complex"/>
    <property type="evidence" value="ECO:0007669"/>
    <property type="project" value="TreeGrafter"/>
</dbReference>
<comment type="similarity">
    <text evidence="2 16">Belongs to the ING family.</text>
</comment>
<evidence type="ECO:0000256" key="2">
    <source>
        <dbReference type="ARBA" id="ARBA00010210"/>
    </source>
</evidence>
<comment type="function">
    <text evidence="16">Component of an histone acetyltransferase complex.</text>
</comment>
<reference evidence="19" key="1">
    <citation type="thesis" date="2020" institute="ProQuest LLC" country="789 East Eisenhower Parkway, Ann Arbor, MI, USA">
        <title>Comparative Genomics and Chromosome Evolution.</title>
        <authorList>
            <person name="Mudd A.B."/>
        </authorList>
    </citation>
    <scope>NUCLEOTIDE SEQUENCE</scope>
    <source>
        <strain evidence="19">HN-11 Male</strain>
        <tissue evidence="19">Kidney and liver</tissue>
    </source>
</reference>
<keyword evidence="3" id="KW-0341">Growth regulation</keyword>
<evidence type="ECO:0000256" key="11">
    <source>
        <dbReference type="ARBA" id="ARBA00055045"/>
    </source>
</evidence>
<comment type="subunit">
    <text evidence="16">Component of an histone acetyltransferase complex. Interacts with H3K4me3 and to a lesser extent with H3K4me2.</text>
</comment>
<dbReference type="InterPro" id="IPR019787">
    <property type="entry name" value="Znf_PHD-finger"/>
</dbReference>
<dbReference type="GO" id="GO:0005634">
    <property type="term" value="C:nucleus"/>
    <property type="evidence" value="ECO:0007669"/>
    <property type="project" value="UniProtKB-SubCell"/>
</dbReference>
<dbReference type="InterPro" id="IPR011011">
    <property type="entry name" value="Znf_FYVE_PHD"/>
</dbReference>
<dbReference type="FunFam" id="3.30.40.10:FF:000103">
    <property type="entry name" value="Inhibitor of growth protein"/>
    <property type="match status" value="1"/>
</dbReference>
<organism evidence="19 20">
    <name type="scientific">Eleutherodactylus coqui</name>
    <name type="common">Puerto Rican coqui</name>
    <dbReference type="NCBI Taxonomy" id="57060"/>
    <lineage>
        <taxon>Eukaryota</taxon>
        <taxon>Metazoa</taxon>
        <taxon>Chordata</taxon>
        <taxon>Craniata</taxon>
        <taxon>Vertebrata</taxon>
        <taxon>Euteleostomi</taxon>
        <taxon>Amphibia</taxon>
        <taxon>Batrachia</taxon>
        <taxon>Anura</taxon>
        <taxon>Neobatrachia</taxon>
        <taxon>Hyloidea</taxon>
        <taxon>Eleutherodactylidae</taxon>
        <taxon>Eleutherodactylinae</taxon>
        <taxon>Eleutherodactylus</taxon>
        <taxon>Eleutherodactylus</taxon>
    </lineage>
</organism>
<dbReference type="OrthoDB" id="5411773at2759"/>
<keyword evidence="8" id="KW-0805">Transcription regulation</keyword>
<dbReference type="Proteomes" id="UP000770717">
    <property type="component" value="Unassembled WGS sequence"/>
</dbReference>
<evidence type="ECO:0000256" key="3">
    <source>
        <dbReference type="ARBA" id="ARBA00022604"/>
    </source>
</evidence>
<sequence length="421" mass="46775">MLYLEDYLEMIEQLPMDLRDRFTEMREMDLQVQNAMDQLEQRVGEFFANAKKNKQEWREEQMSSIKKDYFKALEDADEKVQLANQIYDLVDRHLRKLDQELAKFKMELEADNAGITEILERRSLELDTPSQPVNNHHAHSHSTGEKRKHNPSSHHSTTDHVPEKKFKSEALLSTLTSDASKENTPGCRNNMTSATTTNVYNVSSSQPLASYNLGSLSAGAAAGAGAGAITMAAAQAVQVTAQMKEGRRTSSMKASYEAFKNNDFQLGREFLSRDSASYSSALASTLTQTLTSSATTDSRSGRKNKSNNKSSSQQSSSSSSSSSLSSCSSSSALAHELSHQQTAAIPESDSNNQVDWTYDPNEPRYCICNQVSYGEMVGCDNQDCPIEWFHYGCVGLSEAPKGKWYCPQCTAAMKRRGSRHK</sequence>
<feature type="site" description="Histone H3K4me3 binding" evidence="13">
    <location>
        <position position="380"/>
    </location>
</feature>
<evidence type="ECO:0000256" key="10">
    <source>
        <dbReference type="ARBA" id="ARBA00023242"/>
    </source>
</evidence>
<dbReference type="InterPro" id="IPR001965">
    <property type="entry name" value="Znf_PHD"/>
</dbReference>
<keyword evidence="6 14" id="KW-0862">Zinc</keyword>
<feature type="compositionally biased region" description="Low complexity" evidence="17">
    <location>
        <begin position="307"/>
        <end position="323"/>
    </location>
</feature>
<evidence type="ECO:0000256" key="4">
    <source>
        <dbReference type="ARBA" id="ARBA00022723"/>
    </source>
</evidence>
<dbReference type="SMART" id="SM01408">
    <property type="entry name" value="ING"/>
    <property type="match status" value="1"/>
</dbReference>
<dbReference type="SMART" id="SM00249">
    <property type="entry name" value="PHD"/>
    <property type="match status" value="1"/>
</dbReference>
<feature type="region of interest" description="Disordered" evidence="17">
    <location>
        <begin position="126"/>
        <end position="165"/>
    </location>
</feature>
<gene>
    <name evidence="19" type="ORF">GDO78_005832</name>
</gene>
<evidence type="ECO:0000256" key="9">
    <source>
        <dbReference type="ARBA" id="ARBA00023163"/>
    </source>
</evidence>
<proteinExistence type="inferred from homology"/>
<dbReference type="InterPro" id="IPR028651">
    <property type="entry name" value="ING_fam"/>
</dbReference>
<dbReference type="PROSITE" id="PS01359">
    <property type="entry name" value="ZF_PHD_1"/>
    <property type="match status" value="1"/>
</dbReference>
<dbReference type="InterPro" id="IPR024610">
    <property type="entry name" value="ING_N_histone-binding"/>
</dbReference>
<evidence type="ECO:0000256" key="13">
    <source>
        <dbReference type="PIRSR" id="PIRSR628651-50"/>
    </source>
</evidence>
<evidence type="ECO:0000313" key="20">
    <source>
        <dbReference type="Proteomes" id="UP000770717"/>
    </source>
</evidence>
<feature type="binding site" evidence="14">
    <location>
        <position position="409"/>
    </location>
    <ligand>
        <name>Zn(2+)</name>
        <dbReference type="ChEBI" id="CHEBI:29105"/>
        <label>2</label>
    </ligand>
</feature>
<feature type="binding site" evidence="14">
    <location>
        <position position="406"/>
    </location>
    <ligand>
        <name>Zn(2+)</name>
        <dbReference type="ChEBI" id="CHEBI:29105"/>
        <label>2</label>
    </ligand>
</feature>
<comment type="caution">
    <text evidence="19">The sequence shown here is derived from an EMBL/GenBank/DDBJ whole genome shotgun (WGS) entry which is preliminary data.</text>
</comment>
<dbReference type="InterPro" id="IPR042020">
    <property type="entry name" value="ING3_PHD"/>
</dbReference>
<feature type="binding site" evidence="14">
    <location>
        <position position="390"/>
    </location>
    <ligand>
        <name>Zn(2+)</name>
        <dbReference type="ChEBI" id="CHEBI:29105"/>
        <label>1</label>
    </ligand>
</feature>
<evidence type="ECO:0000313" key="19">
    <source>
        <dbReference type="EMBL" id="KAG9490151.1"/>
    </source>
</evidence>
<dbReference type="GO" id="GO:0008270">
    <property type="term" value="F:zinc ion binding"/>
    <property type="evidence" value="ECO:0007669"/>
    <property type="project" value="UniProtKB-KW"/>
</dbReference>
<keyword evidence="7 16" id="KW-0156">Chromatin regulator</keyword>
<dbReference type="AlphaFoldDB" id="A0A8J6FLP9"/>
<evidence type="ECO:0000256" key="1">
    <source>
        <dbReference type="ARBA" id="ARBA00004123"/>
    </source>
</evidence>
<evidence type="ECO:0000256" key="6">
    <source>
        <dbReference type="ARBA" id="ARBA00022833"/>
    </source>
</evidence>
<dbReference type="PANTHER" id="PTHR10333:SF103">
    <property type="entry name" value="INHIBITOR OF GROWTH PROTEIN 3"/>
    <property type="match status" value="1"/>
</dbReference>
<evidence type="ECO:0000256" key="5">
    <source>
        <dbReference type="ARBA" id="ARBA00022771"/>
    </source>
</evidence>
<feature type="domain" description="PHD-type" evidence="18">
    <location>
        <begin position="363"/>
        <end position="412"/>
    </location>
</feature>
<feature type="site" description="Histone H3K4me3 binding" evidence="13">
    <location>
        <position position="365"/>
    </location>
</feature>
<evidence type="ECO:0000256" key="14">
    <source>
        <dbReference type="PIRSR" id="PIRSR628651-51"/>
    </source>
</evidence>
<keyword evidence="4 14" id="KW-0479">Metal-binding</keyword>
<dbReference type="Pfam" id="PF12998">
    <property type="entry name" value="ING"/>
    <property type="match status" value="1"/>
</dbReference>
<comment type="function">
    <text evidence="11">Component of the NuA4 histone acetyltransferase (HAT) complex which is involved in transcriptional activation of select genes principally by acetylation of nucleosomal histone H4 and H2A. This modification may both alter nucleosome - DNA interactions and promote interaction of the modified histones with other proteins which positively regulate transcription. NuA4 may also play a direct role in DNA repair when directly recruited to sites of DNA damage.</text>
</comment>
<feature type="site" description="Histone H3K4me3 binding" evidence="13">
    <location>
        <position position="388"/>
    </location>
</feature>
<evidence type="ECO:0000259" key="18">
    <source>
        <dbReference type="PROSITE" id="PS50016"/>
    </source>
</evidence>
<feature type="binding site" evidence="14">
    <location>
        <position position="393"/>
    </location>
    <ligand>
        <name>Zn(2+)</name>
        <dbReference type="ChEBI" id="CHEBI:29105"/>
        <label>1</label>
    </ligand>
</feature>
<feature type="compositionally biased region" description="Basic and acidic residues" evidence="17">
    <location>
        <begin position="156"/>
        <end position="165"/>
    </location>
</feature>
<dbReference type="EMBL" id="WNTK01000002">
    <property type="protein sequence ID" value="KAG9490151.1"/>
    <property type="molecule type" value="Genomic_DNA"/>
</dbReference>
<feature type="binding site" evidence="14">
    <location>
        <position position="379"/>
    </location>
    <ligand>
        <name>Zn(2+)</name>
        <dbReference type="ChEBI" id="CHEBI:29105"/>
        <label>2</label>
    </ligand>
</feature>
<dbReference type="CDD" id="cd15585">
    <property type="entry name" value="PHD_ING3"/>
    <property type="match status" value="1"/>
</dbReference>
<dbReference type="InterPro" id="IPR013083">
    <property type="entry name" value="Znf_RING/FYVE/PHD"/>
</dbReference>
<evidence type="ECO:0000256" key="17">
    <source>
        <dbReference type="SAM" id="MobiDB-lite"/>
    </source>
</evidence>
<accession>A0A8J6FLP9</accession>
<dbReference type="GO" id="GO:0006325">
    <property type="term" value="P:chromatin organization"/>
    <property type="evidence" value="ECO:0007669"/>
    <property type="project" value="UniProtKB-KW"/>
</dbReference>
<keyword evidence="9" id="KW-0804">Transcription</keyword>
<name>A0A8J6FLP9_ELECQ</name>
<comment type="domain">
    <text evidence="16">The PHD-type zinc finger mediates the binding to H3K4me3.</text>
</comment>
<feature type="binding site" evidence="14">
    <location>
        <position position="368"/>
    </location>
    <ligand>
        <name>Zn(2+)</name>
        <dbReference type="ChEBI" id="CHEBI:29105"/>
        <label>1</label>
    </ligand>
</feature>
<feature type="compositionally biased region" description="Basic residues" evidence="17">
    <location>
        <begin position="136"/>
        <end position="152"/>
    </location>
</feature>
<evidence type="ECO:0000256" key="8">
    <source>
        <dbReference type="ARBA" id="ARBA00023015"/>
    </source>
</evidence>
<evidence type="ECO:0000256" key="7">
    <source>
        <dbReference type="ARBA" id="ARBA00022853"/>
    </source>
</evidence>
<comment type="subunit">
    <text evidence="12">Interacts with H3K4me3 and to a lesser extent with H3K4me2. Component of the NuA4 histone acetyltransferase complex.</text>
</comment>
<dbReference type="Gene3D" id="6.10.140.1740">
    <property type="match status" value="1"/>
</dbReference>
<feature type="binding site" evidence="14">
    <location>
        <position position="366"/>
    </location>
    <ligand>
        <name>Zn(2+)</name>
        <dbReference type="ChEBI" id="CHEBI:29105"/>
        <label>1</label>
    </ligand>
</feature>
<feature type="region of interest" description="Disordered" evidence="17">
    <location>
        <begin position="289"/>
        <end position="323"/>
    </location>
</feature>
<evidence type="ECO:0000256" key="16">
    <source>
        <dbReference type="RuleBase" id="RU361213"/>
    </source>
</evidence>
<dbReference type="CDD" id="cd16858">
    <property type="entry name" value="ING_ING3_Yng2p"/>
    <property type="match status" value="1"/>
</dbReference>
<comment type="subcellular location">
    <subcellularLocation>
        <location evidence="1 16">Nucleus</location>
    </subcellularLocation>
</comment>
<keyword evidence="20" id="KW-1185">Reference proteome</keyword>
<dbReference type="SUPFAM" id="SSF57903">
    <property type="entry name" value="FYVE/PHD zinc finger"/>
    <property type="match status" value="1"/>
</dbReference>
<dbReference type="PANTHER" id="PTHR10333">
    <property type="entry name" value="INHIBITOR OF GROWTH PROTEIN"/>
    <property type="match status" value="1"/>
</dbReference>
<dbReference type="Gene3D" id="3.30.40.10">
    <property type="entry name" value="Zinc/RING finger domain, C3HC4 (zinc finger)"/>
    <property type="match status" value="1"/>
</dbReference>
<keyword evidence="10 16" id="KW-0539">Nucleus</keyword>
<feature type="compositionally biased region" description="Low complexity" evidence="17">
    <location>
        <begin position="289"/>
        <end position="298"/>
    </location>
</feature>
<protein>
    <recommendedName>
        <fullName evidence="16">Inhibitor of growth protein</fullName>
    </recommendedName>
</protein>
<keyword evidence="5 15" id="KW-0863">Zinc-finger</keyword>
<evidence type="ECO:0000256" key="12">
    <source>
        <dbReference type="ARBA" id="ARBA00063794"/>
    </source>
</evidence>
<evidence type="ECO:0000256" key="15">
    <source>
        <dbReference type="PROSITE-ProRule" id="PRU00146"/>
    </source>
</evidence>
<feature type="binding site" evidence="14">
    <location>
        <position position="384"/>
    </location>
    <ligand>
        <name>Zn(2+)</name>
        <dbReference type="ChEBI" id="CHEBI:29105"/>
        <label>2</label>
    </ligand>
</feature>
<feature type="site" description="Histone H3K4me3 binding" evidence="13">
    <location>
        <position position="376"/>
    </location>
</feature>
<dbReference type="PROSITE" id="PS50016">
    <property type="entry name" value="ZF_PHD_2"/>
    <property type="match status" value="1"/>
</dbReference>
<dbReference type="InterPro" id="IPR019786">
    <property type="entry name" value="Zinc_finger_PHD-type_CS"/>
</dbReference>